<gene>
    <name evidence="2" type="ORF">ElP_25550</name>
</gene>
<dbReference type="KEGG" id="tpla:ElP_25550"/>
<proteinExistence type="predicted"/>
<feature type="chain" id="PRO_5021769781" evidence="1">
    <location>
        <begin position="27"/>
        <end position="189"/>
    </location>
</feature>
<dbReference type="RefSeq" id="WP_145269712.1">
    <property type="nucleotide sequence ID" value="NZ_CP036426.1"/>
</dbReference>
<reference evidence="2 3" key="1">
    <citation type="submission" date="2019-02" db="EMBL/GenBank/DDBJ databases">
        <title>Deep-cultivation of Planctomycetes and their phenomic and genomic characterization uncovers novel biology.</title>
        <authorList>
            <person name="Wiegand S."/>
            <person name="Jogler M."/>
            <person name="Boedeker C."/>
            <person name="Pinto D."/>
            <person name="Vollmers J."/>
            <person name="Rivas-Marin E."/>
            <person name="Kohn T."/>
            <person name="Peeters S.H."/>
            <person name="Heuer A."/>
            <person name="Rast P."/>
            <person name="Oberbeckmann S."/>
            <person name="Bunk B."/>
            <person name="Jeske O."/>
            <person name="Meyerdierks A."/>
            <person name="Storesund J.E."/>
            <person name="Kallscheuer N."/>
            <person name="Luecker S."/>
            <person name="Lage O.M."/>
            <person name="Pohl T."/>
            <person name="Merkel B.J."/>
            <person name="Hornburger P."/>
            <person name="Mueller R.-W."/>
            <person name="Bruemmer F."/>
            <person name="Labrenz M."/>
            <person name="Spormann A.M."/>
            <person name="Op den Camp H."/>
            <person name="Overmann J."/>
            <person name="Amann R."/>
            <person name="Jetten M.S.M."/>
            <person name="Mascher T."/>
            <person name="Medema M.H."/>
            <person name="Devos D.P."/>
            <person name="Kaster A.-K."/>
            <person name="Ovreas L."/>
            <person name="Rohde M."/>
            <person name="Galperin M.Y."/>
            <person name="Jogler C."/>
        </authorList>
    </citation>
    <scope>NUCLEOTIDE SEQUENCE [LARGE SCALE GENOMIC DNA]</scope>
    <source>
        <strain evidence="2 3">ElP</strain>
    </source>
</reference>
<evidence type="ECO:0000256" key="1">
    <source>
        <dbReference type="SAM" id="SignalP"/>
    </source>
</evidence>
<dbReference type="Proteomes" id="UP000317835">
    <property type="component" value="Chromosome"/>
</dbReference>
<organism evidence="2 3">
    <name type="scientific">Tautonia plasticadhaerens</name>
    <dbReference type="NCBI Taxonomy" id="2527974"/>
    <lineage>
        <taxon>Bacteria</taxon>
        <taxon>Pseudomonadati</taxon>
        <taxon>Planctomycetota</taxon>
        <taxon>Planctomycetia</taxon>
        <taxon>Isosphaerales</taxon>
        <taxon>Isosphaeraceae</taxon>
        <taxon>Tautonia</taxon>
    </lineage>
</organism>
<feature type="signal peptide" evidence="1">
    <location>
        <begin position="1"/>
        <end position="26"/>
    </location>
</feature>
<dbReference type="AlphaFoldDB" id="A0A518H1F2"/>
<accession>A0A518H1F2</accession>
<evidence type="ECO:0000313" key="3">
    <source>
        <dbReference type="Proteomes" id="UP000317835"/>
    </source>
</evidence>
<dbReference type="OrthoDB" id="291697at2"/>
<evidence type="ECO:0000313" key="2">
    <source>
        <dbReference type="EMBL" id="QDV34663.1"/>
    </source>
</evidence>
<keyword evidence="1" id="KW-0732">Signal</keyword>
<dbReference type="EMBL" id="CP036426">
    <property type="protein sequence ID" value="QDV34663.1"/>
    <property type="molecule type" value="Genomic_DNA"/>
</dbReference>
<name>A0A518H1F2_9BACT</name>
<protein>
    <submittedName>
        <fullName evidence="2">Uncharacterized protein</fullName>
    </submittedName>
</protein>
<keyword evidence="3" id="KW-1185">Reference proteome</keyword>
<sequence length="189" mass="19453" precursor="true">MNRTRRTGRPTAVAALLLLLPACSPGNGLTMGRVRGTVTFKGEPITNGTVFFMPDEAQGTVGPPAVGAITADGSFVMSTESAGDGAIVGHHLVGLAGLEEEPISDRPAPKPQDDPAGFMRAKAGAAAQASRSSGPAAETFTDKGGKTYRSLIPMKLSNPTESGLAVEVERGSNTFNFVIDESGTVRVNP</sequence>